<sequence length="81" mass="9279">MNQIEKAYIAGIVDGEGSIMLQKFHSNEHPSPCVSIASTTLELFQWIKSTVGNGRITKKKNYNNEKHKDCYSYKINFIKIK</sequence>
<keyword evidence="2" id="KW-1185">Reference proteome</keyword>
<dbReference type="InterPro" id="IPR027434">
    <property type="entry name" value="Homing_endonucl"/>
</dbReference>
<evidence type="ECO:0000313" key="1">
    <source>
        <dbReference type="EMBL" id="MSR91547.1"/>
    </source>
</evidence>
<accession>A0A7X2T1E8</accession>
<dbReference type="Proteomes" id="UP000460287">
    <property type="component" value="Unassembled WGS sequence"/>
</dbReference>
<protein>
    <recommendedName>
        <fullName evidence="3">Homing endonuclease LAGLIDADG domain-containing protein</fullName>
    </recommendedName>
</protein>
<name>A0A7X2T1E8_9CLOT</name>
<organism evidence="1 2">
    <name type="scientific">Inconstantimicrobium porci</name>
    <dbReference type="NCBI Taxonomy" id="2652291"/>
    <lineage>
        <taxon>Bacteria</taxon>
        <taxon>Bacillati</taxon>
        <taxon>Bacillota</taxon>
        <taxon>Clostridia</taxon>
        <taxon>Eubacteriales</taxon>
        <taxon>Clostridiaceae</taxon>
        <taxon>Inconstantimicrobium</taxon>
    </lineage>
</organism>
<dbReference type="Gene3D" id="3.10.28.10">
    <property type="entry name" value="Homing endonucleases"/>
    <property type="match status" value="1"/>
</dbReference>
<dbReference type="AlphaFoldDB" id="A0A7X2T1E8"/>
<evidence type="ECO:0000313" key="2">
    <source>
        <dbReference type="Proteomes" id="UP000460287"/>
    </source>
</evidence>
<proteinExistence type="predicted"/>
<comment type="caution">
    <text evidence="1">The sequence shown here is derived from an EMBL/GenBank/DDBJ whole genome shotgun (WGS) entry which is preliminary data.</text>
</comment>
<evidence type="ECO:0008006" key="3">
    <source>
        <dbReference type="Google" id="ProtNLM"/>
    </source>
</evidence>
<dbReference type="EMBL" id="VULX01000012">
    <property type="protein sequence ID" value="MSR91547.1"/>
    <property type="molecule type" value="Genomic_DNA"/>
</dbReference>
<dbReference type="SUPFAM" id="SSF55608">
    <property type="entry name" value="Homing endonucleases"/>
    <property type="match status" value="1"/>
</dbReference>
<reference evidence="1 2" key="1">
    <citation type="submission" date="2019-08" db="EMBL/GenBank/DDBJ databases">
        <title>In-depth cultivation of the pig gut microbiome towards novel bacterial diversity and tailored functional studies.</title>
        <authorList>
            <person name="Wylensek D."/>
            <person name="Hitch T.C.A."/>
            <person name="Clavel T."/>
        </authorList>
    </citation>
    <scope>NUCLEOTIDE SEQUENCE [LARGE SCALE GENOMIC DNA]</scope>
    <source>
        <strain evidence="1 2">WCA-383-APC-5B</strain>
    </source>
</reference>
<gene>
    <name evidence="1" type="ORF">FYJ33_09030</name>
</gene>